<gene>
    <name evidence="4" type="primary">mro</name>
    <name evidence="4" type="ORF">TRP8649_00369</name>
</gene>
<dbReference type="GO" id="GO:0033499">
    <property type="term" value="P:galactose catabolic process via UDP-galactose, Leloir pathway"/>
    <property type="evidence" value="ECO:0007669"/>
    <property type="project" value="TreeGrafter"/>
</dbReference>
<accession>A0A238J8V7</accession>
<dbReference type="Pfam" id="PF01263">
    <property type="entry name" value="Aldose_epim"/>
    <property type="match status" value="1"/>
</dbReference>
<dbReference type="InterPro" id="IPR008183">
    <property type="entry name" value="Aldose_1/G6P_1-epimerase"/>
</dbReference>
<dbReference type="InterPro" id="IPR014718">
    <property type="entry name" value="GH-type_carb-bd"/>
</dbReference>
<organism evidence="4 5">
    <name type="scientific">Pelagimonas phthalicica</name>
    <dbReference type="NCBI Taxonomy" id="1037362"/>
    <lineage>
        <taxon>Bacteria</taxon>
        <taxon>Pseudomonadati</taxon>
        <taxon>Pseudomonadota</taxon>
        <taxon>Alphaproteobacteria</taxon>
        <taxon>Rhodobacterales</taxon>
        <taxon>Roseobacteraceae</taxon>
        <taxon>Pelagimonas</taxon>
    </lineage>
</organism>
<comment type="similarity">
    <text evidence="1">Belongs to the aldose epimerase family.</text>
</comment>
<dbReference type="CDD" id="cd09019">
    <property type="entry name" value="galactose_mutarotase_like"/>
    <property type="match status" value="1"/>
</dbReference>
<proteinExistence type="inferred from homology"/>
<dbReference type="GO" id="GO:0004034">
    <property type="term" value="F:aldose 1-epimerase activity"/>
    <property type="evidence" value="ECO:0007669"/>
    <property type="project" value="UniProtKB-EC"/>
</dbReference>
<keyword evidence="5" id="KW-1185">Reference proteome</keyword>
<dbReference type="InterPro" id="IPR011013">
    <property type="entry name" value="Gal_mutarotase_sf_dom"/>
</dbReference>
<sequence length="318" mass="34903">MSDEITSAVLKSDTSEVTVLSMGCAIQSWLVDGQPVVLGYDNPEVYRENPYCMNIIVGRVANRTANSRFELGGTVWKLPSNDGPHHLHGGAKGLGWQNWDLQQLSDSAAILRLHSADLDQGYPGAVDFEVRLTLDGSALTWEMSAIPDRETPINLAQHVYFNLDGRADLNRHRFRINASKITPTGADLIPTGTIEDVDGTRFDFRALAGLAEKDPDGLGYDLNYVIDDTNGPKARVVAENGMEMRLWTDQPGLQFYTGVHLNRFGSPSHAASHGPSSGFCLEAQAFPNVVNEPSFGSILCSPDQPYFQLTTIDIRKPR</sequence>
<dbReference type="EC" id="5.1.3.3" evidence="4"/>
<dbReference type="AlphaFoldDB" id="A0A238J8V7"/>
<dbReference type="RefSeq" id="WP_099242043.1">
    <property type="nucleotide sequence ID" value="NZ_FXXP01000001.1"/>
</dbReference>
<keyword evidence="3" id="KW-0119">Carbohydrate metabolism</keyword>
<evidence type="ECO:0000256" key="2">
    <source>
        <dbReference type="ARBA" id="ARBA00023235"/>
    </source>
</evidence>
<dbReference type="PANTHER" id="PTHR10091">
    <property type="entry name" value="ALDOSE-1-EPIMERASE"/>
    <property type="match status" value="1"/>
</dbReference>
<dbReference type="EMBL" id="FXXP01000001">
    <property type="protein sequence ID" value="SMX26296.1"/>
    <property type="molecule type" value="Genomic_DNA"/>
</dbReference>
<dbReference type="InterPro" id="IPR047215">
    <property type="entry name" value="Galactose_mutarotase-like"/>
</dbReference>
<dbReference type="GO" id="GO:0030246">
    <property type="term" value="F:carbohydrate binding"/>
    <property type="evidence" value="ECO:0007669"/>
    <property type="project" value="InterPro"/>
</dbReference>
<dbReference type="SUPFAM" id="SSF74650">
    <property type="entry name" value="Galactose mutarotase-like"/>
    <property type="match status" value="1"/>
</dbReference>
<reference evidence="5" key="1">
    <citation type="submission" date="2017-05" db="EMBL/GenBank/DDBJ databases">
        <authorList>
            <person name="Rodrigo-Torres L."/>
            <person name="Arahal R. D."/>
            <person name="Lucena T."/>
        </authorList>
    </citation>
    <scope>NUCLEOTIDE SEQUENCE [LARGE SCALE GENOMIC DNA]</scope>
    <source>
        <strain evidence="5">CECT 8649</strain>
    </source>
</reference>
<evidence type="ECO:0000313" key="5">
    <source>
        <dbReference type="Proteomes" id="UP000225972"/>
    </source>
</evidence>
<evidence type="ECO:0000256" key="3">
    <source>
        <dbReference type="ARBA" id="ARBA00023277"/>
    </source>
</evidence>
<dbReference type="PANTHER" id="PTHR10091:SF0">
    <property type="entry name" value="GALACTOSE MUTAROTASE"/>
    <property type="match status" value="1"/>
</dbReference>
<dbReference type="OrthoDB" id="9779408at2"/>
<evidence type="ECO:0000313" key="4">
    <source>
        <dbReference type="EMBL" id="SMX26296.1"/>
    </source>
</evidence>
<name>A0A238J8V7_9RHOB</name>
<evidence type="ECO:0000256" key="1">
    <source>
        <dbReference type="ARBA" id="ARBA00006206"/>
    </source>
</evidence>
<protein>
    <submittedName>
        <fullName evidence="4">Aldose 1-epimerase</fullName>
        <ecNumber evidence="4">5.1.3.3</ecNumber>
    </submittedName>
</protein>
<keyword evidence="2 4" id="KW-0413">Isomerase</keyword>
<dbReference type="GO" id="GO:0006006">
    <property type="term" value="P:glucose metabolic process"/>
    <property type="evidence" value="ECO:0007669"/>
    <property type="project" value="TreeGrafter"/>
</dbReference>
<dbReference type="Proteomes" id="UP000225972">
    <property type="component" value="Unassembled WGS sequence"/>
</dbReference>
<dbReference type="Gene3D" id="2.70.98.10">
    <property type="match status" value="1"/>
</dbReference>